<feature type="region of interest" description="Disordered" evidence="10">
    <location>
        <begin position="33"/>
        <end position="60"/>
    </location>
</feature>
<keyword evidence="16" id="KW-1185">Reference proteome</keyword>
<dbReference type="InterPro" id="IPR017452">
    <property type="entry name" value="GPCR_Rhodpsn_7TM"/>
</dbReference>
<feature type="transmembrane region" description="Helical" evidence="11">
    <location>
        <begin position="347"/>
        <end position="368"/>
    </location>
</feature>
<evidence type="ECO:0000256" key="6">
    <source>
        <dbReference type="ARBA" id="ARBA00023040"/>
    </source>
</evidence>
<evidence type="ECO:0000313" key="13">
    <source>
        <dbReference type="EMBL" id="KAK4092502.1"/>
    </source>
</evidence>
<evidence type="ECO:0000256" key="2">
    <source>
        <dbReference type="ARBA" id="ARBA00011085"/>
    </source>
</evidence>
<dbReference type="Proteomes" id="UP001287286">
    <property type="component" value="Unassembled WGS sequence"/>
</dbReference>
<organism evidence="14 15">
    <name type="scientific">Purpureocillium lilacinum</name>
    <name type="common">Paecilomyces lilacinus</name>
    <dbReference type="NCBI Taxonomy" id="33203"/>
    <lineage>
        <taxon>Eukaryota</taxon>
        <taxon>Fungi</taxon>
        <taxon>Dikarya</taxon>
        <taxon>Ascomycota</taxon>
        <taxon>Pezizomycotina</taxon>
        <taxon>Sordariomycetes</taxon>
        <taxon>Hypocreomycetidae</taxon>
        <taxon>Hypocreales</taxon>
        <taxon>Ophiocordycipitaceae</taxon>
        <taxon>Purpureocillium</taxon>
    </lineage>
</organism>
<evidence type="ECO:0000313" key="14">
    <source>
        <dbReference type="EMBL" id="PWI74802.1"/>
    </source>
</evidence>
<dbReference type="PANTHER" id="PTHR28097">
    <property type="entry name" value="PHEROMONE A FACTOR RECEPTOR"/>
    <property type="match status" value="1"/>
</dbReference>
<evidence type="ECO:0000256" key="8">
    <source>
        <dbReference type="ARBA" id="ARBA00023170"/>
    </source>
</evidence>
<feature type="transmembrane region" description="Helical" evidence="11">
    <location>
        <begin position="527"/>
        <end position="552"/>
    </location>
</feature>
<feature type="region of interest" description="Disordered" evidence="10">
    <location>
        <begin position="750"/>
        <end position="808"/>
    </location>
</feature>
<accession>A0A2U3EK03</accession>
<comment type="similarity">
    <text evidence="2">Belongs to the G-protein coupled receptor 4 family.</text>
</comment>
<evidence type="ECO:0000256" key="7">
    <source>
        <dbReference type="ARBA" id="ARBA00023136"/>
    </source>
</evidence>
<feature type="domain" description="G-protein coupled receptors family 1 profile" evidence="12">
    <location>
        <begin position="395"/>
        <end position="544"/>
    </location>
</feature>
<evidence type="ECO:0000256" key="4">
    <source>
        <dbReference type="ARBA" id="ARBA00022692"/>
    </source>
</evidence>
<feature type="compositionally biased region" description="Polar residues" evidence="10">
    <location>
        <begin position="771"/>
        <end position="784"/>
    </location>
</feature>
<protein>
    <submittedName>
        <fullName evidence="14">Pheromone receptor</fullName>
    </submittedName>
</protein>
<feature type="compositionally biased region" description="Basic and acidic residues" evidence="10">
    <location>
        <begin position="799"/>
        <end position="808"/>
    </location>
</feature>
<reference evidence="14" key="1">
    <citation type="submission" date="2015-05" db="EMBL/GenBank/DDBJ databases">
        <authorList>
            <person name="Wang D.B."/>
            <person name="Wang M."/>
        </authorList>
    </citation>
    <scope>NUCLEOTIDE SEQUENCE</scope>
    <source>
        <strain evidence="14">36-1</strain>
    </source>
</reference>
<keyword evidence="5 11" id="KW-1133">Transmembrane helix</keyword>
<evidence type="ECO:0000256" key="3">
    <source>
        <dbReference type="ARBA" id="ARBA00022507"/>
    </source>
</evidence>
<evidence type="ECO:0000313" key="16">
    <source>
        <dbReference type="Proteomes" id="UP001287286"/>
    </source>
</evidence>
<feature type="compositionally biased region" description="Polar residues" evidence="10">
    <location>
        <begin position="651"/>
        <end position="661"/>
    </location>
</feature>
<evidence type="ECO:0000256" key="10">
    <source>
        <dbReference type="SAM" id="MobiDB-lite"/>
    </source>
</evidence>
<keyword evidence="4 11" id="KW-0812">Transmembrane</keyword>
<dbReference type="GO" id="GO:0005886">
    <property type="term" value="C:plasma membrane"/>
    <property type="evidence" value="ECO:0007669"/>
    <property type="project" value="TreeGrafter"/>
</dbReference>
<keyword evidence="3" id="KW-0589">Pheromone response</keyword>
<dbReference type="EMBL" id="LCWV01000003">
    <property type="protein sequence ID" value="PWI74802.1"/>
    <property type="molecule type" value="Genomic_DNA"/>
</dbReference>
<comment type="subcellular location">
    <subcellularLocation>
        <location evidence="1">Membrane</location>
        <topology evidence="1">Multi-pass membrane protein</topology>
    </subcellularLocation>
</comment>
<comment type="caution">
    <text evidence="14">The sequence shown here is derived from an EMBL/GenBank/DDBJ whole genome shotgun (WGS) entry which is preliminary data.</text>
</comment>
<dbReference type="PANTHER" id="PTHR28097:SF1">
    <property type="entry name" value="PHEROMONE A FACTOR RECEPTOR"/>
    <property type="match status" value="1"/>
</dbReference>
<evidence type="ECO:0000256" key="1">
    <source>
        <dbReference type="ARBA" id="ARBA00004141"/>
    </source>
</evidence>
<name>A0A2U3EK03_PURLI</name>
<evidence type="ECO:0000256" key="5">
    <source>
        <dbReference type="ARBA" id="ARBA00022989"/>
    </source>
</evidence>
<feature type="region of interest" description="Disordered" evidence="10">
    <location>
        <begin position="120"/>
        <end position="164"/>
    </location>
</feature>
<evidence type="ECO:0000256" key="11">
    <source>
        <dbReference type="SAM" id="Phobius"/>
    </source>
</evidence>
<dbReference type="Pfam" id="PF02076">
    <property type="entry name" value="STE3"/>
    <property type="match status" value="1"/>
</dbReference>
<dbReference type="Proteomes" id="UP000245956">
    <property type="component" value="Unassembled WGS sequence"/>
</dbReference>
<dbReference type="AlphaFoldDB" id="A0A2U3EK03"/>
<feature type="transmembrane region" description="Helical" evidence="11">
    <location>
        <begin position="318"/>
        <end position="340"/>
    </location>
</feature>
<keyword evidence="8 14" id="KW-0675">Receptor</keyword>
<feature type="region of interest" description="Disordered" evidence="10">
    <location>
        <begin position="673"/>
        <end position="735"/>
    </location>
</feature>
<reference evidence="14 15" key="2">
    <citation type="journal article" date="2016" name="Front. Microbiol.">
        <title>Genome and transcriptome sequences reveal the specific parasitism of the nematophagous Purpureocillium lilacinum 36-1.</title>
        <authorList>
            <person name="Xie J."/>
            <person name="Li S."/>
            <person name="Mo C."/>
            <person name="Xiao X."/>
            <person name="Peng D."/>
            <person name="Wang G."/>
            <person name="Xiao Y."/>
        </authorList>
    </citation>
    <scope>NUCLEOTIDE SEQUENCE [LARGE SCALE GENOMIC DNA]</scope>
    <source>
        <strain evidence="14 15">36-1</strain>
    </source>
</reference>
<proteinExistence type="inferred from homology"/>
<reference evidence="13" key="3">
    <citation type="submission" date="2023-11" db="EMBL/GenBank/DDBJ databases">
        <authorList>
            <person name="Beijen E."/>
            <person name="Ohm R.A."/>
        </authorList>
    </citation>
    <scope>NUCLEOTIDE SEQUENCE</scope>
    <source>
        <strain evidence="13">CBS 150709</strain>
    </source>
</reference>
<feature type="transmembrane region" description="Helical" evidence="11">
    <location>
        <begin position="591"/>
        <end position="608"/>
    </location>
</feature>
<feature type="transmembrane region" description="Helical" evidence="11">
    <location>
        <begin position="470"/>
        <end position="497"/>
    </location>
</feature>
<evidence type="ECO:0000313" key="15">
    <source>
        <dbReference type="Proteomes" id="UP000245956"/>
    </source>
</evidence>
<dbReference type="InterPro" id="IPR001499">
    <property type="entry name" value="GPCR_STE3"/>
</dbReference>
<keyword evidence="9" id="KW-0807">Transducer</keyword>
<dbReference type="SUPFAM" id="SSF81321">
    <property type="entry name" value="Family A G protein-coupled receptor-like"/>
    <property type="match status" value="1"/>
</dbReference>
<dbReference type="Gene3D" id="1.20.1070.10">
    <property type="entry name" value="Rhodopsin 7-helix transmembrane proteins"/>
    <property type="match status" value="1"/>
</dbReference>
<evidence type="ECO:0000256" key="9">
    <source>
        <dbReference type="ARBA" id="ARBA00023224"/>
    </source>
</evidence>
<dbReference type="CDD" id="cd14966">
    <property type="entry name" value="7tmD_STE3"/>
    <property type="match status" value="1"/>
</dbReference>
<feature type="region of interest" description="Disordered" evidence="10">
    <location>
        <begin position="638"/>
        <end position="661"/>
    </location>
</feature>
<keyword evidence="6" id="KW-0297">G-protein coupled receptor</keyword>
<keyword evidence="7 11" id="KW-0472">Membrane</keyword>
<reference evidence="13 16" key="4">
    <citation type="journal article" date="2024" name="Microbiol. Resour. Announc.">
        <title>Genome annotations for the ascomycete fungi Trichoderma harzianum, Trichoderma aggressivum, and Purpureocillium lilacinum.</title>
        <authorList>
            <person name="Beijen E.P.W."/>
            <person name="Ohm R.A."/>
        </authorList>
    </citation>
    <scope>NUCLEOTIDE SEQUENCE [LARGE SCALE GENOMIC DNA]</scope>
    <source>
        <strain evidence="13 16">CBS 150709</strain>
    </source>
</reference>
<sequence length="808" mass="88228">MRLPRHGSAGVGTGGGGEGQIAVVNGFVGGSSTTANPVPSATSPARPTHSRQLTFPNRGINRASRISAMQTRANSQTETLAGTDAAEDKYAIPGPWVCVPPLFPPPRDMTAARGETIDGLYLDSGASPTSPQPPRSPSITPREPAMDKAKQQQPTSCRQPKICLPPPSPAGVVAAAVGKSRPAGRPGVASLSRIVQRPGAVTFLSGQIGRRGTHPAVVFIVSRRAKLSSRSGCQTRCELHSLFSSFLQNTSAALSHINSIDFLLHLRHHQSSTQQEATAAKRLTMDPLLANAKTVGDALVVPLPSLLAEQPTSLTVNLGFRVALGIIADLVCIVPLWMLIRNGEFAASLFVFNVVLYNIDTVVNSLIWRDNDTVSWWPGIGFCDFDNYFRNGSKALFLTCLLAIMRNLAVQVGELRAHPLSVKERRRRNLVQALIIFPWPLSLIAWTYPLSAHRYVIGTLSGCDWSVWPAWPFLIFFVIPPIIVGGLTLVYSVLIFYRYRQLAKANDPALSTNSTIHRRSLRTRRRLYLMVLSIILPFYPIVVLLAVLNIIYMHGLKPFDYDLIHDPPGPFPWNTIFMFPSDQVGWAYRNTQYIAILTAVPIFGFFGTTRDAMNIYRKGFLLLGLGHIFPSLREVYDPDKDKSGSGSYGSTVTATMRGSSARKGSTAYSHALKSINSSSSASGTRRGSVTPGQEPIVVNDVDLERGQEPVMQRPQSVEARAGANETVPDPIHRNPFPFRTHFNLHLPRFGRSTGEEHAPATGVEEVRPVSYASQASDASHTRTSGSHDDEARLNTGWAADERSRGQRA</sequence>
<dbReference type="PROSITE" id="PS50262">
    <property type="entry name" value="G_PROTEIN_RECEP_F1_2"/>
    <property type="match status" value="1"/>
</dbReference>
<feature type="compositionally biased region" description="Low complexity" evidence="10">
    <location>
        <begin position="673"/>
        <end position="688"/>
    </location>
</feature>
<gene>
    <name evidence="14" type="ORF">PCL_08116</name>
    <name evidence="13" type="ORF">Purlil1_3123</name>
</gene>
<dbReference type="GO" id="GO:0004932">
    <property type="term" value="F:mating-type factor pheromone receptor activity"/>
    <property type="evidence" value="ECO:0007669"/>
    <property type="project" value="InterPro"/>
</dbReference>
<evidence type="ECO:0000259" key="12">
    <source>
        <dbReference type="PROSITE" id="PS50262"/>
    </source>
</evidence>
<feature type="compositionally biased region" description="Polar residues" evidence="10">
    <location>
        <begin position="33"/>
        <end position="55"/>
    </location>
</feature>
<dbReference type="GO" id="GO:0000750">
    <property type="term" value="P:pheromone-dependent signal transduction involved in conjugation with cellular fusion"/>
    <property type="evidence" value="ECO:0007669"/>
    <property type="project" value="TreeGrafter"/>
</dbReference>
<feature type="transmembrane region" description="Helical" evidence="11">
    <location>
        <begin position="388"/>
        <end position="409"/>
    </location>
</feature>
<dbReference type="EMBL" id="JAWRVI010000008">
    <property type="protein sequence ID" value="KAK4092502.1"/>
    <property type="molecule type" value="Genomic_DNA"/>
</dbReference>
<feature type="transmembrane region" description="Helical" evidence="11">
    <location>
        <begin position="430"/>
        <end position="450"/>
    </location>
</feature>